<dbReference type="Gene3D" id="2.60.120.40">
    <property type="match status" value="1"/>
</dbReference>
<dbReference type="OrthoDB" id="10292114at2759"/>
<evidence type="ECO:0000256" key="2">
    <source>
        <dbReference type="SAM" id="SignalP"/>
    </source>
</evidence>
<dbReference type="AlphaFoldDB" id="A0A8B6C6L0"/>
<protein>
    <recommendedName>
        <fullName evidence="5">C1q domain-containing protein</fullName>
    </recommendedName>
</protein>
<keyword evidence="4" id="KW-1185">Reference proteome</keyword>
<comment type="caution">
    <text evidence="3">The sequence shown here is derived from an EMBL/GenBank/DDBJ whole genome shotgun (WGS) entry which is preliminary data.</text>
</comment>
<proteinExistence type="predicted"/>
<keyword evidence="2" id="KW-0732">Signal</keyword>
<feature type="coiled-coil region" evidence="1">
    <location>
        <begin position="98"/>
        <end position="157"/>
    </location>
</feature>
<dbReference type="EMBL" id="UYJE01001307">
    <property type="protein sequence ID" value="VDI01022.1"/>
    <property type="molecule type" value="Genomic_DNA"/>
</dbReference>
<dbReference type="Proteomes" id="UP000596742">
    <property type="component" value="Unassembled WGS sequence"/>
</dbReference>
<gene>
    <name evidence="3" type="ORF">MGAL_10B060020</name>
</gene>
<keyword evidence="1" id="KW-0175">Coiled coil</keyword>
<feature type="coiled-coil region" evidence="1">
    <location>
        <begin position="448"/>
        <end position="516"/>
    </location>
</feature>
<reference evidence="3" key="1">
    <citation type="submission" date="2018-11" db="EMBL/GenBank/DDBJ databases">
        <authorList>
            <person name="Alioto T."/>
            <person name="Alioto T."/>
        </authorList>
    </citation>
    <scope>NUCLEOTIDE SEQUENCE</scope>
</reference>
<feature type="coiled-coil region" evidence="1">
    <location>
        <begin position="244"/>
        <end position="271"/>
    </location>
</feature>
<dbReference type="SUPFAM" id="SSF49842">
    <property type="entry name" value="TNF-like"/>
    <property type="match status" value="1"/>
</dbReference>
<evidence type="ECO:0008006" key="5">
    <source>
        <dbReference type="Google" id="ProtNLM"/>
    </source>
</evidence>
<feature type="signal peptide" evidence="2">
    <location>
        <begin position="1"/>
        <end position="18"/>
    </location>
</feature>
<evidence type="ECO:0000256" key="1">
    <source>
        <dbReference type="SAM" id="Coils"/>
    </source>
</evidence>
<name>A0A8B6C6L0_MYTGA</name>
<evidence type="ECO:0000313" key="4">
    <source>
        <dbReference type="Proteomes" id="UP000596742"/>
    </source>
</evidence>
<dbReference type="InterPro" id="IPR008983">
    <property type="entry name" value="Tumour_necrosis_fac-like_dom"/>
</dbReference>
<evidence type="ECO:0000313" key="3">
    <source>
        <dbReference type="EMBL" id="VDI01022.1"/>
    </source>
</evidence>
<sequence length="641" mass="73473">MFGSITVTVFATLVVCNGFLIDDTTSTRSQLTTVGGQTNVPVITLNSQSNIPTTPTRAEKIDSTHVSIIENNPHFENLTKFIHEEFEKLFSQKMLVFKQFLNNTYRSFELDLEKLSNKFDNETMILKDQFTNMTETCKAATAELADVKKDVDNLNDEYFGYSLALKYEVEMLRKDVNDSFDLIWAENKTILNIYSKQELMTTELDFLRQQFDVLNNSSLYLVQEKLNKLTNNSRSLNISHISLHKDLNDLKQKYKNDSEKIAENNRLVENKFNVLTTIIHSLNMSFDSFQTELYEHVEISKNESRKQKKTDGILLSEIMKLKGQFNILSDNTTSLNKYRIAAEQNKAVIDAKRSQMEKDIVVLQKCLNSVPTLSNDTKHLEKVIQDNNYKLASMKSEINARSQDFLALLDMIQKTDRKLEYTTLRLTEQQNITYSNLEQNISQCFEQVNKMDQHLENKMKTIEKAQNVAAYKALLEEVHNISEKARETDNDVDKRILRLQSNQSNITQQLEQAAQKAVVTACSINANVSHGQAIPFKKIRTAHGINNTKSLEKSGIFTAEKAGLYLITVFIQTNTTRYSFNILKNNYTIADAFSSMPGYYQTTSTSIIERLEVNDIISLSPRHFHMYVFGGEESCLSILQV</sequence>
<accession>A0A8B6C6L0</accession>
<organism evidence="3 4">
    <name type="scientific">Mytilus galloprovincialis</name>
    <name type="common">Mediterranean mussel</name>
    <dbReference type="NCBI Taxonomy" id="29158"/>
    <lineage>
        <taxon>Eukaryota</taxon>
        <taxon>Metazoa</taxon>
        <taxon>Spiralia</taxon>
        <taxon>Lophotrochozoa</taxon>
        <taxon>Mollusca</taxon>
        <taxon>Bivalvia</taxon>
        <taxon>Autobranchia</taxon>
        <taxon>Pteriomorphia</taxon>
        <taxon>Mytilida</taxon>
        <taxon>Mytiloidea</taxon>
        <taxon>Mytilidae</taxon>
        <taxon>Mytilinae</taxon>
        <taxon>Mytilus</taxon>
    </lineage>
</organism>
<feature type="chain" id="PRO_5032651572" description="C1q domain-containing protein" evidence="2">
    <location>
        <begin position="19"/>
        <end position="641"/>
    </location>
</feature>